<evidence type="ECO:0000256" key="2">
    <source>
        <dbReference type="ARBA" id="ARBA00022737"/>
    </source>
</evidence>
<dbReference type="PANTHER" id="PTHR10502">
    <property type="entry name" value="ANNEXIN"/>
    <property type="match status" value="1"/>
</dbReference>
<dbReference type="Proteomes" id="UP000230750">
    <property type="component" value="Unassembled WGS sequence"/>
</dbReference>
<dbReference type="SUPFAM" id="SSF47874">
    <property type="entry name" value="Annexin"/>
    <property type="match status" value="1"/>
</dbReference>
<dbReference type="Gene3D" id="1.10.220.10">
    <property type="entry name" value="Annexin"/>
    <property type="match status" value="2"/>
</dbReference>
<dbReference type="STRING" id="307972.A0A2G8JSH6"/>
<dbReference type="GO" id="GO:0012506">
    <property type="term" value="C:vesicle membrane"/>
    <property type="evidence" value="ECO:0007669"/>
    <property type="project" value="TreeGrafter"/>
</dbReference>
<dbReference type="PRINTS" id="PR00196">
    <property type="entry name" value="ANNEXIN"/>
</dbReference>
<dbReference type="FunFam" id="1.10.220.10:FF:000001">
    <property type="entry name" value="Annexin"/>
    <property type="match status" value="1"/>
</dbReference>
<evidence type="ECO:0000256" key="3">
    <source>
        <dbReference type="ARBA" id="ARBA00023216"/>
    </source>
</evidence>
<dbReference type="GO" id="GO:0005634">
    <property type="term" value="C:nucleus"/>
    <property type="evidence" value="ECO:0007669"/>
    <property type="project" value="TreeGrafter"/>
</dbReference>
<accession>A0A2G8JSH6</accession>
<dbReference type="InterPro" id="IPR037104">
    <property type="entry name" value="Annexin_sf"/>
</dbReference>
<dbReference type="GO" id="GO:0005544">
    <property type="term" value="F:calcium-dependent phospholipid binding"/>
    <property type="evidence" value="ECO:0007669"/>
    <property type="project" value="UniProtKB-KW"/>
</dbReference>
<comment type="caution">
    <text evidence="5">The sequence shown here is derived from an EMBL/GenBank/DDBJ whole genome shotgun (WGS) entry which is preliminary data.</text>
</comment>
<evidence type="ECO:0000256" key="1">
    <source>
        <dbReference type="ARBA" id="ARBA00007831"/>
    </source>
</evidence>
<dbReference type="InterPro" id="IPR001464">
    <property type="entry name" value="Annexin"/>
</dbReference>
<dbReference type="PROSITE" id="PS00223">
    <property type="entry name" value="ANNEXIN_1"/>
    <property type="match status" value="2"/>
</dbReference>
<dbReference type="GO" id="GO:0001786">
    <property type="term" value="F:phosphatidylserine binding"/>
    <property type="evidence" value="ECO:0007669"/>
    <property type="project" value="TreeGrafter"/>
</dbReference>
<dbReference type="GO" id="GO:0005737">
    <property type="term" value="C:cytoplasm"/>
    <property type="evidence" value="ECO:0007669"/>
    <property type="project" value="TreeGrafter"/>
</dbReference>
<organism evidence="5 6">
    <name type="scientific">Stichopus japonicus</name>
    <name type="common">Sea cucumber</name>
    <dbReference type="NCBI Taxonomy" id="307972"/>
    <lineage>
        <taxon>Eukaryota</taxon>
        <taxon>Metazoa</taxon>
        <taxon>Echinodermata</taxon>
        <taxon>Eleutherozoa</taxon>
        <taxon>Echinozoa</taxon>
        <taxon>Holothuroidea</taxon>
        <taxon>Aspidochirotacea</taxon>
        <taxon>Aspidochirotida</taxon>
        <taxon>Stichopodidae</taxon>
        <taxon>Apostichopus</taxon>
    </lineage>
</organism>
<dbReference type="SMART" id="SM00335">
    <property type="entry name" value="ANX"/>
    <property type="match status" value="2"/>
</dbReference>
<dbReference type="Pfam" id="PF00191">
    <property type="entry name" value="Annexin"/>
    <property type="match status" value="2"/>
</dbReference>
<dbReference type="GO" id="GO:0005509">
    <property type="term" value="F:calcium ion binding"/>
    <property type="evidence" value="ECO:0007669"/>
    <property type="project" value="InterPro"/>
</dbReference>
<dbReference type="GO" id="GO:0005886">
    <property type="term" value="C:plasma membrane"/>
    <property type="evidence" value="ECO:0007669"/>
    <property type="project" value="TreeGrafter"/>
</dbReference>
<dbReference type="OrthoDB" id="37886at2759"/>
<keyword evidence="2 4" id="KW-0677">Repeat</keyword>
<dbReference type="EMBL" id="MRZV01001322">
    <property type="protein sequence ID" value="PIK38714.1"/>
    <property type="molecule type" value="Genomic_DNA"/>
</dbReference>
<name>A0A2G8JSH6_STIJA</name>
<proteinExistence type="inferred from homology"/>
<dbReference type="PROSITE" id="PS51897">
    <property type="entry name" value="ANNEXIN_2"/>
    <property type="match status" value="2"/>
</dbReference>
<comment type="domain">
    <text evidence="4">A pair of annexin repeats may form one binding site for calcium and phospholipid.</text>
</comment>
<keyword evidence="6" id="KW-1185">Reference proteome</keyword>
<gene>
    <name evidence="5" type="ORF">BSL78_24447</name>
</gene>
<dbReference type="FunFam" id="1.10.220.10:FF:000003">
    <property type="entry name" value="Annexin"/>
    <property type="match status" value="1"/>
</dbReference>
<dbReference type="InterPro" id="IPR018252">
    <property type="entry name" value="Annexin_repeat_CS"/>
</dbReference>
<keyword evidence="3 4" id="KW-0041">Annexin</keyword>
<keyword evidence="4" id="KW-0106">Calcium</keyword>
<comment type="similarity">
    <text evidence="1 4">Belongs to the annexin family.</text>
</comment>
<protein>
    <recommendedName>
        <fullName evidence="4">Annexin</fullName>
    </recommendedName>
</protein>
<dbReference type="InterPro" id="IPR018502">
    <property type="entry name" value="Annexin_repeat"/>
</dbReference>
<sequence>MDEMHDVSVKDLIADLKKELGGKLEMAVLGIMEPFPVYDAQCLKKAMKGVGTDESTLLEILCARNNAQIKAIKMAYKAAGLGDLEEDLQNEASGATKCLLTGLVQAGRNAEGEVDEEKAVTDATALFEIADKSLEDSIRSEMSGSLQEAYLNIMSYAMNPVVYFANVINSALKGAGTNEVRLTRTLISRSEIDLGNIKDCYEETYGETLADAIRGDLRGDFERILLELIRE</sequence>
<dbReference type="AlphaFoldDB" id="A0A2G8JSH6"/>
<evidence type="ECO:0000313" key="5">
    <source>
        <dbReference type="EMBL" id="PIK38714.1"/>
    </source>
</evidence>
<keyword evidence="4" id="KW-0111">Calcium/phospholipid-binding</keyword>
<dbReference type="PANTHER" id="PTHR10502:SF102">
    <property type="entry name" value="ANNEXIN B11"/>
    <property type="match status" value="1"/>
</dbReference>
<reference evidence="5 6" key="1">
    <citation type="journal article" date="2017" name="PLoS Biol.">
        <title>The sea cucumber genome provides insights into morphological evolution and visceral regeneration.</title>
        <authorList>
            <person name="Zhang X."/>
            <person name="Sun L."/>
            <person name="Yuan J."/>
            <person name="Sun Y."/>
            <person name="Gao Y."/>
            <person name="Zhang L."/>
            <person name="Li S."/>
            <person name="Dai H."/>
            <person name="Hamel J.F."/>
            <person name="Liu C."/>
            <person name="Yu Y."/>
            <person name="Liu S."/>
            <person name="Lin W."/>
            <person name="Guo K."/>
            <person name="Jin S."/>
            <person name="Xu P."/>
            <person name="Storey K.B."/>
            <person name="Huan P."/>
            <person name="Zhang T."/>
            <person name="Zhou Y."/>
            <person name="Zhang J."/>
            <person name="Lin C."/>
            <person name="Li X."/>
            <person name="Xing L."/>
            <person name="Huo D."/>
            <person name="Sun M."/>
            <person name="Wang L."/>
            <person name="Mercier A."/>
            <person name="Li F."/>
            <person name="Yang H."/>
            <person name="Xiang J."/>
        </authorList>
    </citation>
    <scope>NUCLEOTIDE SEQUENCE [LARGE SCALE GENOMIC DNA]</scope>
    <source>
        <strain evidence="5">Shaxun</strain>
        <tissue evidence="5">Muscle</tissue>
    </source>
</reference>
<evidence type="ECO:0000256" key="4">
    <source>
        <dbReference type="RuleBase" id="RU003540"/>
    </source>
</evidence>
<evidence type="ECO:0000313" key="6">
    <source>
        <dbReference type="Proteomes" id="UP000230750"/>
    </source>
</evidence>